<protein>
    <submittedName>
        <fullName evidence="9">Wall-associated receptor kinase-like 14</fullName>
    </submittedName>
</protein>
<dbReference type="InterPro" id="IPR008271">
    <property type="entry name" value="Ser/Thr_kinase_AS"/>
</dbReference>
<dbReference type="Proteomes" id="UP000818029">
    <property type="component" value="Chromosome D05"/>
</dbReference>
<evidence type="ECO:0000256" key="1">
    <source>
        <dbReference type="ARBA" id="ARBA00022679"/>
    </source>
</evidence>
<dbReference type="InterPro" id="IPR011009">
    <property type="entry name" value="Kinase-like_dom_sf"/>
</dbReference>
<evidence type="ECO:0000313" key="8">
    <source>
        <dbReference type="Proteomes" id="UP000818029"/>
    </source>
</evidence>
<dbReference type="PROSITE" id="PS00107">
    <property type="entry name" value="PROTEIN_KINASE_ATP"/>
    <property type="match status" value="1"/>
</dbReference>
<reference evidence="9" key="2">
    <citation type="submission" date="2025-08" db="UniProtKB">
        <authorList>
            <consortium name="RefSeq"/>
        </authorList>
    </citation>
    <scope>IDENTIFICATION</scope>
</reference>
<dbReference type="GeneID" id="107905384"/>
<evidence type="ECO:0000313" key="9">
    <source>
        <dbReference type="RefSeq" id="XP_016687517.2"/>
    </source>
</evidence>
<dbReference type="Gene3D" id="1.10.510.10">
    <property type="entry name" value="Transferase(Phosphotransferase) domain 1"/>
    <property type="match status" value="1"/>
</dbReference>
<keyword evidence="2 5" id="KW-0547">Nucleotide-binding</keyword>
<proteinExistence type="predicted"/>
<evidence type="ECO:0000259" key="7">
    <source>
        <dbReference type="PROSITE" id="PS50011"/>
    </source>
</evidence>
<dbReference type="AlphaFoldDB" id="A0A1U8JB12"/>
<evidence type="ECO:0000256" key="6">
    <source>
        <dbReference type="SAM" id="Phobius"/>
    </source>
</evidence>
<name>A0A1U8JB12_GOSHI</name>
<dbReference type="InterPro" id="IPR017441">
    <property type="entry name" value="Protein_kinase_ATP_BS"/>
</dbReference>
<keyword evidence="6" id="KW-1133">Transmembrane helix</keyword>
<evidence type="ECO:0000256" key="5">
    <source>
        <dbReference type="PROSITE-ProRule" id="PRU10141"/>
    </source>
</evidence>
<evidence type="ECO:0000256" key="4">
    <source>
        <dbReference type="ARBA" id="ARBA00022840"/>
    </source>
</evidence>
<feature type="domain" description="Protein kinase" evidence="7">
    <location>
        <begin position="389"/>
        <end position="670"/>
    </location>
</feature>
<dbReference type="GO" id="GO:0005886">
    <property type="term" value="C:plasma membrane"/>
    <property type="evidence" value="ECO:0000318"/>
    <property type="project" value="GO_Central"/>
</dbReference>
<keyword evidence="1" id="KW-0808">Transferase</keyword>
<dbReference type="STRING" id="3635.A0A1U8JB12"/>
<organism evidence="8 9">
    <name type="scientific">Gossypium hirsutum</name>
    <name type="common">Upland cotton</name>
    <name type="synonym">Gossypium mexicanum</name>
    <dbReference type="NCBI Taxonomy" id="3635"/>
    <lineage>
        <taxon>Eukaryota</taxon>
        <taxon>Viridiplantae</taxon>
        <taxon>Streptophyta</taxon>
        <taxon>Embryophyta</taxon>
        <taxon>Tracheophyta</taxon>
        <taxon>Spermatophyta</taxon>
        <taxon>Magnoliopsida</taxon>
        <taxon>eudicotyledons</taxon>
        <taxon>Gunneridae</taxon>
        <taxon>Pentapetalae</taxon>
        <taxon>rosids</taxon>
        <taxon>malvids</taxon>
        <taxon>Malvales</taxon>
        <taxon>Malvaceae</taxon>
        <taxon>Malvoideae</taxon>
        <taxon>Gossypium</taxon>
    </lineage>
</organism>
<dbReference type="SMART" id="SM00220">
    <property type="entry name" value="S_TKc"/>
    <property type="match status" value="1"/>
</dbReference>
<feature type="transmembrane region" description="Helical" evidence="6">
    <location>
        <begin position="326"/>
        <end position="350"/>
    </location>
</feature>
<keyword evidence="6" id="KW-0472">Membrane</keyword>
<dbReference type="PROSITE" id="PS00108">
    <property type="entry name" value="PROTEIN_KINASE_ST"/>
    <property type="match status" value="1"/>
</dbReference>
<sequence>MKKKRSHQSFSLTSNCIKFLVLFNQSLSFQGKCMTSEKRKQNFLLFFNKTLFDQYALSFGLQVSYLQKNMILKDPVFFFIAIFLLSSITAQSSKCNRSCGDKFVPFPFGFSAGCQIPLNCSSNNQQLIADFRVLTINADRIKISIEATCNRPLQVFHRLYGPNYAPTSQNAILLQNCSLPKPCMIPTTMVYTHFEEIACPPNTNNISCYSENIINGFVDYGNVTRTNCKSFLSSISAESFNESGVLEVQVVELGWWLQGRCSDICSENATCDEIVPPFNGQPGVRCSCKHGFIGDGYRAAAGCRKASPKCNLPRFISGKCRGTTRVVLMVGGIATGAFLMICAVLICCCMKRQSNSKDRHSTKRLLSEASHISIPIYTYKEVEKATNGFSEKQRLGTGAFGTVYAGKLHNNSWVAIKRIKHGDTDCIEQVVNEIKLISSVSHQNLVRLLGCSIENGEQILVYEFMPNGTLCQHLQRERGDGLAWPVRLTIAAETSQAIAHLHSAIDPPIYHRDVKSSNILLDYNFRSKVADFGLSRLGITEISHISTAPQGTPGYLDPQYHQNFHLSDKSDVYSFGVVLIEIITAQKVVDFSRPHNEVNLVSVATDRISKGRLDEIIDPFLEPYSDSWTLSTIHKVAELAFRCLSFQREMRPTMMEVAVELEQIRLSRWVPAEEITCAASSEVSPCSSSSNISEQPLSMSVNNKDGLENKGLFMFQMTTVGCVNLTGKSEDNSPVLIQDLWLSEQSSPLSSSLLNNATH</sequence>
<dbReference type="InterPro" id="IPR000719">
    <property type="entry name" value="Prot_kinase_dom"/>
</dbReference>
<dbReference type="PANTHER" id="PTHR46008:SF62">
    <property type="entry name" value="PROTEIN KINASE DOMAIN-CONTAINING PROTEIN"/>
    <property type="match status" value="1"/>
</dbReference>
<dbReference type="KEGG" id="ghi:107905384"/>
<keyword evidence="4 5" id="KW-0067">ATP-binding</keyword>
<dbReference type="RefSeq" id="XP_016687517.2">
    <property type="nucleotide sequence ID" value="XM_016832028.2"/>
</dbReference>
<dbReference type="GO" id="GO:0004674">
    <property type="term" value="F:protein serine/threonine kinase activity"/>
    <property type="evidence" value="ECO:0007669"/>
    <property type="project" value="UniProtKB-KW"/>
</dbReference>
<dbReference type="Gene3D" id="2.10.25.10">
    <property type="entry name" value="Laminin"/>
    <property type="match status" value="1"/>
</dbReference>
<dbReference type="Pfam" id="PF00069">
    <property type="entry name" value="Pkinase"/>
    <property type="match status" value="1"/>
</dbReference>
<evidence type="ECO:0000256" key="3">
    <source>
        <dbReference type="ARBA" id="ARBA00022777"/>
    </source>
</evidence>
<keyword evidence="3" id="KW-0418">Kinase</keyword>
<dbReference type="PaxDb" id="3635-A0A1U8JB12"/>
<dbReference type="SUPFAM" id="SSF56112">
    <property type="entry name" value="Protein kinase-like (PK-like)"/>
    <property type="match status" value="1"/>
</dbReference>
<dbReference type="GO" id="GO:0007166">
    <property type="term" value="P:cell surface receptor signaling pathway"/>
    <property type="evidence" value="ECO:0000318"/>
    <property type="project" value="GO_Central"/>
</dbReference>
<keyword evidence="8" id="KW-1185">Reference proteome</keyword>
<evidence type="ECO:0000256" key="2">
    <source>
        <dbReference type="ARBA" id="ARBA00022741"/>
    </source>
</evidence>
<keyword evidence="6" id="KW-0812">Transmembrane</keyword>
<dbReference type="PROSITE" id="PS50011">
    <property type="entry name" value="PROTEIN_KINASE_DOM"/>
    <property type="match status" value="1"/>
</dbReference>
<dbReference type="PANTHER" id="PTHR46008">
    <property type="entry name" value="LEAF RUST 10 DISEASE-RESISTANCE LOCUS RECEPTOR-LIKE PROTEIN KINASE-LIKE 1.4"/>
    <property type="match status" value="1"/>
</dbReference>
<feature type="transmembrane region" description="Helical" evidence="6">
    <location>
        <begin position="76"/>
        <end position="93"/>
    </location>
</feature>
<dbReference type="Gene3D" id="3.30.200.20">
    <property type="entry name" value="Phosphorylase Kinase, domain 1"/>
    <property type="match status" value="1"/>
</dbReference>
<gene>
    <name evidence="9" type="primary">LOC107905384</name>
</gene>
<feature type="binding site" evidence="5">
    <location>
        <position position="417"/>
    </location>
    <ligand>
        <name>ATP</name>
        <dbReference type="ChEBI" id="CHEBI:30616"/>
    </ligand>
</feature>
<accession>A0A1U8JB12</accession>
<dbReference type="GO" id="GO:0005524">
    <property type="term" value="F:ATP binding"/>
    <property type="evidence" value="ECO:0007669"/>
    <property type="project" value="UniProtKB-UniRule"/>
</dbReference>
<reference evidence="8" key="1">
    <citation type="journal article" date="2020" name="Nat. Genet.">
        <title>Genomic diversifications of five Gossypium allopolyploid species and their impact on cotton improvement.</title>
        <authorList>
            <person name="Chen Z.J."/>
            <person name="Sreedasyam A."/>
            <person name="Ando A."/>
            <person name="Song Q."/>
            <person name="De Santiago L.M."/>
            <person name="Hulse-Kemp A.M."/>
            <person name="Ding M."/>
            <person name="Ye W."/>
            <person name="Kirkbride R.C."/>
            <person name="Jenkins J."/>
            <person name="Plott C."/>
            <person name="Lovell J."/>
            <person name="Lin Y.M."/>
            <person name="Vaughn R."/>
            <person name="Liu B."/>
            <person name="Simpson S."/>
            <person name="Scheffler B.E."/>
            <person name="Wen L."/>
            <person name="Saski C.A."/>
            <person name="Grover C.E."/>
            <person name="Hu G."/>
            <person name="Conover J.L."/>
            <person name="Carlson J.W."/>
            <person name="Shu S."/>
            <person name="Boston L.B."/>
            <person name="Williams M."/>
            <person name="Peterson D.G."/>
            <person name="McGee K."/>
            <person name="Jones D.C."/>
            <person name="Wendel J.F."/>
            <person name="Stelly D.M."/>
            <person name="Grimwood J."/>
            <person name="Schmutz J."/>
        </authorList>
    </citation>
    <scope>NUCLEOTIDE SEQUENCE [LARGE SCALE GENOMIC DNA]</scope>
    <source>
        <strain evidence="8">cv. TM-1</strain>
    </source>
</reference>